<evidence type="ECO:0000256" key="8">
    <source>
        <dbReference type="SAM" id="Coils"/>
    </source>
</evidence>
<dbReference type="Gene3D" id="1.20.58.1520">
    <property type="match status" value="1"/>
</dbReference>
<comment type="caution">
    <text evidence="11">The sequence shown here is derived from an EMBL/GenBank/DDBJ whole genome shotgun (WGS) entry which is preliminary data.</text>
</comment>
<feature type="compositionally biased region" description="Polar residues" evidence="9">
    <location>
        <begin position="563"/>
        <end position="592"/>
    </location>
</feature>
<feature type="chain" id="PRO_5032790642" evidence="10">
    <location>
        <begin position="32"/>
        <end position="631"/>
    </location>
</feature>
<dbReference type="GO" id="GO:0005819">
    <property type="term" value="C:spindle"/>
    <property type="evidence" value="ECO:0007669"/>
    <property type="project" value="TreeGrafter"/>
</dbReference>
<dbReference type="OrthoDB" id="642895at2759"/>
<evidence type="ECO:0000313" key="11">
    <source>
        <dbReference type="EMBL" id="KAF3321423.1"/>
    </source>
</evidence>
<comment type="subcellular location">
    <subcellularLocation>
        <location evidence="2">Cytoplasm</location>
    </subcellularLocation>
    <subcellularLocation>
        <location evidence="1">Nucleus</location>
    </subcellularLocation>
</comment>
<keyword evidence="6" id="KW-0493">Microtubule</keyword>
<dbReference type="FunFam" id="1.20.58.1520:FF:000002">
    <property type="entry name" value="65-kDa microtubule-associated protein 6"/>
    <property type="match status" value="1"/>
</dbReference>
<evidence type="ECO:0000256" key="2">
    <source>
        <dbReference type="ARBA" id="ARBA00004496"/>
    </source>
</evidence>
<evidence type="ECO:0000256" key="4">
    <source>
        <dbReference type="ARBA" id="ARBA00022490"/>
    </source>
</evidence>
<keyword evidence="12" id="KW-1185">Reference proteome</keyword>
<dbReference type="GO" id="GO:0000911">
    <property type="term" value="P:cytokinesis by cell plate formation"/>
    <property type="evidence" value="ECO:0007669"/>
    <property type="project" value="TreeGrafter"/>
</dbReference>
<keyword evidence="8" id="KW-0175">Coiled coil</keyword>
<dbReference type="InterPro" id="IPR007145">
    <property type="entry name" value="MAP65_Ase1_PRC1"/>
</dbReference>
<feature type="signal peptide" evidence="10">
    <location>
        <begin position="1"/>
        <end position="31"/>
    </location>
</feature>
<evidence type="ECO:0000256" key="3">
    <source>
        <dbReference type="ARBA" id="ARBA00006187"/>
    </source>
</evidence>
<dbReference type="AlphaFoldDB" id="A0A833QDN2"/>
<keyword evidence="5" id="KW-0597">Phosphoprotein</keyword>
<dbReference type="EMBL" id="SWLB01000027">
    <property type="protein sequence ID" value="KAF3321423.1"/>
    <property type="molecule type" value="Genomic_DNA"/>
</dbReference>
<feature type="coiled-coil region" evidence="8">
    <location>
        <begin position="198"/>
        <end position="225"/>
    </location>
</feature>
<evidence type="ECO:0000256" key="6">
    <source>
        <dbReference type="ARBA" id="ARBA00022701"/>
    </source>
</evidence>
<dbReference type="PANTHER" id="PTHR19321">
    <property type="entry name" value="PROTEIN REGULATOR OF CYTOKINESIS 1 PRC1-RELATED"/>
    <property type="match status" value="1"/>
</dbReference>
<evidence type="ECO:0000256" key="5">
    <source>
        <dbReference type="ARBA" id="ARBA00022553"/>
    </source>
</evidence>
<keyword evidence="10" id="KW-0732">Signal</keyword>
<evidence type="ECO:0000256" key="1">
    <source>
        <dbReference type="ARBA" id="ARBA00004123"/>
    </source>
</evidence>
<name>A0A833QDN2_9POAL</name>
<dbReference type="GO" id="GO:0005634">
    <property type="term" value="C:nucleus"/>
    <property type="evidence" value="ECO:0007669"/>
    <property type="project" value="UniProtKB-SubCell"/>
</dbReference>
<evidence type="ECO:0000313" key="12">
    <source>
        <dbReference type="Proteomes" id="UP000623129"/>
    </source>
</evidence>
<feature type="region of interest" description="Disordered" evidence="9">
    <location>
        <begin position="539"/>
        <end position="631"/>
    </location>
</feature>
<dbReference type="Proteomes" id="UP000623129">
    <property type="component" value="Unassembled WGS sequence"/>
</dbReference>
<organism evidence="11 12">
    <name type="scientific">Carex littledalei</name>
    <dbReference type="NCBI Taxonomy" id="544730"/>
    <lineage>
        <taxon>Eukaryota</taxon>
        <taxon>Viridiplantae</taxon>
        <taxon>Streptophyta</taxon>
        <taxon>Embryophyta</taxon>
        <taxon>Tracheophyta</taxon>
        <taxon>Spermatophyta</taxon>
        <taxon>Magnoliopsida</taxon>
        <taxon>Liliopsida</taxon>
        <taxon>Poales</taxon>
        <taxon>Cyperaceae</taxon>
        <taxon>Cyperoideae</taxon>
        <taxon>Cariceae</taxon>
        <taxon>Carex</taxon>
        <taxon>Carex subgen. Euthyceras</taxon>
    </lineage>
</organism>
<dbReference type="GO" id="GO:0005874">
    <property type="term" value="C:microtubule"/>
    <property type="evidence" value="ECO:0007669"/>
    <property type="project" value="UniProtKB-KW"/>
</dbReference>
<evidence type="ECO:0000256" key="9">
    <source>
        <dbReference type="SAM" id="MobiDB-lite"/>
    </source>
</evidence>
<dbReference type="Pfam" id="PF03999">
    <property type="entry name" value="MAP65_ASE1"/>
    <property type="match status" value="1"/>
</dbReference>
<evidence type="ECO:0000256" key="7">
    <source>
        <dbReference type="ARBA" id="ARBA00023242"/>
    </source>
</evidence>
<keyword evidence="7" id="KW-0539">Nucleus</keyword>
<comment type="similarity">
    <text evidence="3">Belongs to the MAP65/ASE1 family.</text>
</comment>
<evidence type="ECO:0000256" key="10">
    <source>
        <dbReference type="SAM" id="SignalP"/>
    </source>
</evidence>
<dbReference type="GO" id="GO:0000226">
    <property type="term" value="P:microtubule cytoskeleton organization"/>
    <property type="evidence" value="ECO:0007669"/>
    <property type="project" value="InterPro"/>
</dbReference>
<protein>
    <submittedName>
        <fullName evidence="11">Microtubule-associated protein 1-like protein</fullName>
    </submittedName>
</protein>
<keyword evidence="4" id="KW-0963">Cytoplasm</keyword>
<feature type="compositionally biased region" description="Polar residues" evidence="9">
    <location>
        <begin position="616"/>
        <end position="631"/>
    </location>
</feature>
<reference evidence="11" key="1">
    <citation type="submission" date="2020-01" db="EMBL/GenBank/DDBJ databases">
        <title>Genome sequence of Kobresia littledalei, the first chromosome-level genome in the family Cyperaceae.</title>
        <authorList>
            <person name="Qu G."/>
        </authorList>
    </citation>
    <scope>NUCLEOTIDE SEQUENCE</scope>
    <source>
        <strain evidence="11">C.B.Clarke</strain>
        <tissue evidence="11">Leaf</tissue>
    </source>
</reference>
<accession>A0A833QDN2</accession>
<dbReference type="PANTHER" id="PTHR19321:SF41">
    <property type="entry name" value="FASCETTO-RELATED"/>
    <property type="match status" value="1"/>
</dbReference>
<gene>
    <name evidence="11" type="ORF">FCM35_KLT14676</name>
</gene>
<sequence>MFSKLALPLPLSLSRYFSLVLSLSKIDLALAVDRKPQVVYGQMVARGESNEALIGQTTCATLMHQLEVIWDEVGESDEDRDKMLLQLEQECLEVYKRKVDQAAKSRALLLQSLADARAHLVRLVSALGDKSLSDIPITDKSTGTIKEQLAAVTPTLDRLCKQKEERVKEFMQVQLQIQSIEGEITGEKVTGTPQVDEQDLSLDKLHKYQSQLKELQKEKSDRLRKVHALVSMVHDLCVVLGMDFFGTITEVDPSLNSSSGPSIQSKSISNQTITKLSKILAALKKDKLKRLQKLQELATQLMDLWNLMDTSNEERNLFSHVTCHISSDVDEVAGPGVLALDVLDQAEVEVQRLDLLKAIKMKEIAQKKQLELEEIYEWAHVKVDTIAPFESILAVMEAGSFDPSEMLQEMEKLVEKAREESMSRKEILDKVHKWMSSCEEESWLDDYSQDQNRYNAGRGAHLNLKRAEKARILVNKIPALVDTLAAKSQAWEAEKGTPFTYDGVPLLTMLDDYKLIRQNKEEQKRRLRDQKKVHEQLATEKEALFGSRPGPARPQALKKTTGPRATSRTPNGGTGSKQLTTNQNGSRSTTRNGQKDAARPSAPVNYVAIAKDDTASHVSSNNPVSAGTGSP</sequence>
<proteinExistence type="inferred from homology"/>
<dbReference type="GO" id="GO:0008017">
    <property type="term" value="F:microtubule binding"/>
    <property type="evidence" value="ECO:0007669"/>
    <property type="project" value="InterPro"/>
</dbReference>
<dbReference type="GO" id="GO:0005737">
    <property type="term" value="C:cytoplasm"/>
    <property type="evidence" value="ECO:0007669"/>
    <property type="project" value="UniProtKB-SubCell"/>
</dbReference>